<evidence type="ECO:0000256" key="1">
    <source>
        <dbReference type="ARBA" id="ARBA00004141"/>
    </source>
</evidence>
<organism evidence="7 8">
    <name type="scientific">Winogradskyella endarachnes</name>
    <dbReference type="NCBI Taxonomy" id="2681965"/>
    <lineage>
        <taxon>Bacteria</taxon>
        <taxon>Pseudomonadati</taxon>
        <taxon>Bacteroidota</taxon>
        <taxon>Flavobacteriia</taxon>
        <taxon>Flavobacteriales</taxon>
        <taxon>Flavobacteriaceae</taxon>
        <taxon>Winogradskyella</taxon>
    </lineage>
</organism>
<evidence type="ECO:0000256" key="5">
    <source>
        <dbReference type="SAM" id="Phobius"/>
    </source>
</evidence>
<evidence type="ECO:0000256" key="2">
    <source>
        <dbReference type="ARBA" id="ARBA00022692"/>
    </source>
</evidence>
<evidence type="ECO:0000313" key="8">
    <source>
        <dbReference type="Proteomes" id="UP000478208"/>
    </source>
</evidence>
<dbReference type="InterPro" id="IPR007016">
    <property type="entry name" value="O-antigen_ligase-rel_domated"/>
</dbReference>
<name>A0A6L6UAR9_9FLAO</name>
<proteinExistence type="predicted"/>
<keyword evidence="2 5" id="KW-0812">Transmembrane</keyword>
<accession>A0A6L6UAR9</accession>
<comment type="caution">
    <text evidence="7">The sequence shown here is derived from an EMBL/GenBank/DDBJ whole genome shotgun (WGS) entry which is preliminary data.</text>
</comment>
<reference evidence="7 8" key="1">
    <citation type="submission" date="2019-12" db="EMBL/GenBank/DDBJ databases">
        <authorList>
            <person name="Li J."/>
        </authorList>
    </citation>
    <scope>NUCLEOTIDE SEQUENCE [LARGE SCALE GENOMIC DNA]</scope>
    <source>
        <strain evidence="7 8">HL2-2</strain>
    </source>
</reference>
<feature type="domain" description="O-antigen ligase-related" evidence="6">
    <location>
        <begin position="198"/>
        <end position="350"/>
    </location>
</feature>
<dbReference type="EMBL" id="WOWS01000004">
    <property type="protein sequence ID" value="MUU79059.1"/>
    <property type="molecule type" value="Genomic_DNA"/>
</dbReference>
<sequence length="416" mass="48385">MKFEKLIEFLLISTAATIPLWMLANNIAIILTLISAIVYSILNKTAEKKWQLLYTLFILLFVLMVIALLYTNNFERGLRKLEYRAAFVIIPFICYLLSSLITNKLIHKVLKWFVYSVLIVSLIFFITAIFRTWQYASPNPFNEANGNFFAYMELTKVMENTHPIYFGTQVLFALFIICYDAIEVKKIFNIRFRIKLLLILYLTVLVFFLNSFLLTGLFIVLIIYFTFLLKTHTKFKLLILALLVSSISLSSIFVVDKLNGINFKRDFTSRDFSGSDFTAVRARVAKYYCSIDLISDNFFIGVSPGDEIDELLKYYEKNKFTHGMIKKFNSHNQYLTEFIYTGVFGFLVLVYLFFIIFKKGLIDHNKLLVAIGFIYLCFNLTESALVRNKGIIFFVFFTCLLVNANFNNKKLSENAQ</sequence>
<feature type="transmembrane region" description="Helical" evidence="5">
    <location>
        <begin position="237"/>
        <end position="255"/>
    </location>
</feature>
<evidence type="ECO:0000313" key="7">
    <source>
        <dbReference type="EMBL" id="MUU79059.1"/>
    </source>
</evidence>
<evidence type="ECO:0000259" key="6">
    <source>
        <dbReference type="Pfam" id="PF04932"/>
    </source>
</evidence>
<feature type="transmembrane region" description="Helical" evidence="5">
    <location>
        <begin position="390"/>
        <end position="406"/>
    </location>
</feature>
<dbReference type="AlphaFoldDB" id="A0A6L6UAR9"/>
<keyword evidence="4 5" id="KW-0472">Membrane</keyword>
<feature type="transmembrane region" description="Helical" evidence="5">
    <location>
        <begin position="20"/>
        <end position="40"/>
    </location>
</feature>
<feature type="transmembrane region" description="Helical" evidence="5">
    <location>
        <begin position="194"/>
        <end position="225"/>
    </location>
</feature>
<evidence type="ECO:0000256" key="4">
    <source>
        <dbReference type="ARBA" id="ARBA00023136"/>
    </source>
</evidence>
<dbReference type="Pfam" id="PF04932">
    <property type="entry name" value="Wzy_C"/>
    <property type="match status" value="1"/>
</dbReference>
<dbReference type="GO" id="GO:0016020">
    <property type="term" value="C:membrane"/>
    <property type="evidence" value="ECO:0007669"/>
    <property type="project" value="UniProtKB-SubCell"/>
</dbReference>
<dbReference type="PANTHER" id="PTHR37422">
    <property type="entry name" value="TEICHURONIC ACID BIOSYNTHESIS PROTEIN TUAE"/>
    <property type="match status" value="1"/>
</dbReference>
<feature type="transmembrane region" description="Helical" evidence="5">
    <location>
        <begin position="52"/>
        <end position="71"/>
    </location>
</feature>
<keyword evidence="8" id="KW-1185">Reference proteome</keyword>
<keyword evidence="3 5" id="KW-1133">Transmembrane helix</keyword>
<feature type="transmembrane region" description="Helical" evidence="5">
    <location>
        <begin position="164"/>
        <end position="182"/>
    </location>
</feature>
<gene>
    <name evidence="7" type="ORF">GN138_11430</name>
</gene>
<dbReference type="Proteomes" id="UP000478208">
    <property type="component" value="Unassembled WGS sequence"/>
</dbReference>
<feature type="transmembrane region" description="Helical" evidence="5">
    <location>
        <begin position="83"/>
        <end position="101"/>
    </location>
</feature>
<feature type="transmembrane region" description="Helical" evidence="5">
    <location>
        <begin position="334"/>
        <end position="356"/>
    </location>
</feature>
<protein>
    <recommendedName>
        <fullName evidence="6">O-antigen ligase-related domain-containing protein</fullName>
    </recommendedName>
</protein>
<feature type="transmembrane region" description="Helical" evidence="5">
    <location>
        <begin position="113"/>
        <end position="133"/>
    </location>
</feature>
<evidence type="ECO:0000256" key="3">
    <source>
        <dbReference type="ARBA" id="ARBA00022989"/>
    </source>
</evidence>
<dbReference type="PANTHER" id="PTHR37422:SF13">
    <property type="entry name" value="LIPOPOLYSACCHARIDE BIOSYNTHESIS PROTEIN PA4999-RELATED"/>
    <property type="match status" value="1"/>
</dbReference>
<dbReference type="InterPro" id="IPR051533">
    <property type="entry name" value="WaaL-like"/>
</dbReference>
<comment type="subcellular location">
    <subcellularLocation>
        <location evidence="1">Membrane</location>
        <topology evidence="1">Multi-pass membrane protein</topology>
    </subcellularLocation>
</comment>
<dbReference type="RefSeq" id="WP_157364132.1">
    <property type="nucleotide sequence ID" value="NZ_WOWS01000004.1"/>
</dbReference>